<evidence type="ECO:0000256" key="10">
    <source>
        <dbReference type="ARBA" id="ARBA00022989"/>
    </source>
</evidence>
<feature type="compositionally biased region" description="Basic and acidic residues" evidence="13">
    <location>
        <begin position="43"/>
        <end position="58"/>
    </location>
</feature>
<dbReference type="GO" id="GO:0050185">
    <property type="term" value="F:phosphatidylinositol deacylase activity"/>
    <property type="evidence" value="ECO:0007669"/>
    <property type="project" value="TreeGrafter"/>
</dbReference>
<dbReference type="Proteomes" id="UP001166286">
    <property type="component" value="Unassembled WGS sequence"/>
</dbReference>
<keyword evidence="10 12" id="KW-1133">Transmembrane helix</keyword>
<comment type="similarity">
    <text evidence="3 12">Belongs to the GPI inositol-deacylase family.</text>
</comment>
<dbReference type="GO" id="GO:0015031">
    <property type="term" value="P:protein transport"/>
    <property type="evidence" value="ECO:0007669"/>
    <property type="project" value="UniProtKB-KW"/>
</dbReference>
<feature type="transmembrane region" description="Helical" evidence="12">
    <location>
        <begin position="115"/>
        <end position="138"/>
    </location>
</feature>
<dbReference type="InterPro" id="IPR029058">
    <property type="entry name" value="AB_hydrolase_fold"/>
</dbReference>
<dbReference type="Gene3D" id="3.40.50.1820">
    <property type="entry name" value="alpha/beta hydrolase"/>
    <property type="match status" value="1"/>
</dbReference>
<accession>A0AA39QSG8</accession>
<keyword evidence="5 12" id="KW-0813">Transport</keyword>
<evidence type="ECO:0000259" key="14">
    <source>
        <dbReference type="Pfam" id="PF07819"/>
    </source>
</evidence>
<keyword evidence="7 12" id="KW-0378">Hydrolase</keyword>
<evidence type="ECO:0000256" key="13">
    <source>
        <dbReference type="SAM" id="MobiDB-lite"/>
    </source>
</evidence>
<evidence type="ECO:0000256" key="11">
    <source>
        <dbReference type="ARBA" id="ARBA00023136"/>
    </source>
</evidence>
<dbReference type="EC" id="3.1.-.-" evidence="12"/>
<dbReference type="SUPFAM" id="SSF53474">
    <property type="entry name" value="alpha/beta-Hydrolases"/>
    <property type="match status" value="1"/>
</dbReference>
<evidence type="ECO:0000256" key="1">
    <source>
        <dbReference type="ARBA" id="ARBA00003496"/>
    </source>
</evidence>
<dbReference type="Pfam" id="PF25140">
    <property type="entry name" value="PGAP1_TMD"/>
    <property type="match status" value="1"/>
</dbReference>
<dbReference type="PANTHER" id="PTHR15495">
    <property type="entry name" value="NEGATIVE REGULATOR OF VESICLE FORMATION-RELATED"/>
    <property type="match status" value="1"/>
</dbReference>
<dbReference type="GO" id="GO:0005789">
    <property type="term" value="C:endoplasmic reticulum membrane"/>
    <property type="evidence" value="ECO:0007669"/>
    <property type="project" value="UniProtKB-SubCell"/>
</dbReference>
<evidence type="ECO:0000313" key="17">
    <source>
        <dbReference type="Proteomes" id="UP001166286"/>
    </source>
</evidence>
<gene>
    <name evidence="16" type="ORF">JMJ35_010117</name>
</gene>
<evidence type="ECO:0000256" key="4">
    <source>
        <dbReference type="ARBA" id="ARBA00015856"/>
    </source>
</evidence>
<dbReference type="AlphaFoldDB" id="A0AA39QSG8"/>
<protein>
    <recommendedName>
        <fullName evidence="4 12">GPI inositol-deacylase</fullName>
        <ecNumber evidence="12">3.1.-.-</ecNumber>
    </recommendedName>
</protein>
<feature type="transmembrane region" description="Helical" evidence="12">
    <location>
        <begin position="818"/>
        <end position="840"/>
    </location>
</feature>
<dbReference type="InterPro" id="IPR039529">
    <property type="entry name" value="PGAP1/BST1"/>
</dbReference>
<keyword evidence="11 12" id="KW-0472">Membrane</keyword>
<evidence type="ECO:0000256" key="6">
    <source>
        <dbReference type="ARBA" id="ARBA00022692"/>
    </source>
</evidence>
<feature type="transmembrane region" description="Helical" evidence="12">
    <location>
        <begin position="880"/>
        <end position="911"/>
    </location>
</feature>
<evidence type="ECO:0000259" key="15">
    <source>
        <dbReference type="Pfam" id="PF25140"/>
    </source>
</evidence>
<dbReference type="Pfam" id="PF25141">
    <property type="entry name" value="PGAP1_2nd"/>
    <property type="match status" value="1"/>
</dbReference>
<keyword evidence="17" id="KW-1185">Reference proteome</keyword>
<dbReference type="PANTHER" id="PTHR15495:SF7">
    <property type="entry name" value="GPI INOSITOL-DEACYLASE"/>
    <property type="match status" value="1"/>
</dbReference>
<feature type="transmembrane region" description="Helical" evidence="12">
    <location>
        <begin position="778"/>
        <end position="797"/>
    </location>
</feature>
<feature type="domain" description="GPI inositol-deacylase transmembrane" evidence="15">
    <location>
        <begin position="783"/>
        <end position="1107"/>
    </location>
</feature>
<evidence type="ECO:0000256" key="7">
    <source>
        <dbReference type="ARBA" id="ARBA00022801"/>
    </source>
</evidence>
<comment type="subcellular location">
    <subcellularLocation>
        <location evidence="2">Endoplasmic reticulum membrane</location>
        <topology evidence="2">Multi-pass membrane protein</topology>
    </subcellularLocation>
</comment>
<organism evidence="16 17">
    <name type="scientific">Cladonia borealis</name>
    <dbReference type="NCBI Taxonomy" id="184061"/>
    <lineage>
        <taxon>Eukaryota</taxon>
        <taxon>Fungi</taxon>
        <taxon>Dikarya</taxon>
        <taxon>Ascomycota</taxon>
        <taxon>Pezizomycotina</taxon>
        <taxon>Lecanoromycetes</taxon>
        <taxon>OSLEUM clade</taxon>
        <taxon>Lecanoromycetidae</taxon>
        <taxon>Lecanorales</taxon>
        <taxon>Lecanorineae</taxon>
        <taxon>Cladoniaceae</taxon>
        <taxon>Cladonia</taxon>
    </lineage>
</organism>
<keyword evidence="6 12" id="KW-0812">Transmembrane</keyword>
<dbReference type="InterPro" id="IPR012908">
    <property type="entry name" value="PGAP1-ab_dom-like"/>
</dbReference>
<evidence type="ECO:0000256" key="3">
    <source>
        <dbReference type="ARBA" id="ARBA00006931"/>
    </source>
</evidence>
<keyword evidence="8 12" id="KW-0256">Endoplasmic reticulum</keyword>
<comment type="caution">
    <text evidence="16">The sequence shown here is derived from an EMBL/GenBank/DDBJ whole genome shotgun (WGS) entry which is preliminary data.</text>
</comment>
<dbReference type="InterPro" id="IPR056824">
    <property type="entry name" value="PGAP1_TMD"/>
</dbReference>
<keyword evidence="9 12" id="KW-0653">Protein transport</keyword>
<evidence type="ECO:0000256" key="2">
    <source>
        <dbReference type="ARBA" id="ARBA00004477"/>
    </source>
</evidence>
<feature type="transmembrane region" description="Helical" evidence="12">
    <location>
        <begin position="1071"/>
        <end position="1090"/>
    </location>
</feature>
<dbReference type="EMBL" id="JAFEKC020000023">
    <property type="protein sequence ID" value="KAK0507594.1"/>
    <property type="molecule type" value="Genomic_DNA"/>
</dbReference>
<comment type="function">
    <text evidence="1 12">Involved in inositol deacylation of GPI-anchored proteins which plays important roles in the quality control and ER-associated degradation of GPI-anchored proteins.</text>
</comment>
<feature type="domain" description="GPI inositol-deacylase PGAP1-like alpha/beta" evidence="14">
    <location>
        <begin position="189"/>
        <end position="432"/>
    </location>
</feature>
<dbReference type="FunFam" id="3.40.50.1820:FF:000056">
    <property type="entry name" value="GPI inositol-deacylase"/>
    <property type="match status" value="1"/>
</dbReference>
<dbReference type="Pfam" id="PF07819">
    <property type="entry name" value="PGAP1"/>
    <property type="match status" value="1"/>
</dbReference>
<sequence length="1143" mass="126960">MSRRLSGSAEETDNSDPTEAEPPPYRASGSHGKKRSFTSAKYDVTRHSDTLDRRKVDKAVNLTQLSANGSNQPAESTARPGATKKQTLLEPGQDFDTMPEPRGWRRPRAHSPWSSSLLTIFISALAGLILFSIVHAFLTRHLDPKGCDMCWSRPIYIKFSDFDTEHTRFASKYHLHLLREGGFDEDPKVKGVPVLFIPGNAGSYKQSRCLAFEAAQYHHNHIQQDPEALKNGMTSLDFFAVDFNEDFSAFHGQTILDQAEYLNDAVAYILSLYHDPRRSQRDPGLPDPSSVILVGHSMGGIVARTMLTMSNYQSNSINTIVTVSAPHARPPVSFDSESVRTYKRVNDYWRQAYTQKWASENPLWHVTLISIAGGGLDTVVPSDFASLESVVPNTHGFTVFTSGIPNVWTGTDHIQTTWCVQLMKPIVRSLFDSLDVHRPSQTKPRAERMRIFKKWYLTGMEEVAEKTLPQKESSALLTLQDNSVSVPHGEKLVIRAFGGTQKPQTHFMPIPVQSTPNTKTFTLLSDQRLEDSSVNTQLEVFFCTIFPLQPGQSSTLFSMNLDLSGDSPVSTRFACRTATSDVIQLPASTRFSSQPFDKAQPFSYLQYSLEDLVDFQFVAVVDKATEQSPGWVLAEFSDKAHNTIETNLGLERLLAFGMHIKLPADGPLMKEIRVPALHSSLLAFKLSLGKQACGEDAELFTPLLRQHLSEPHESKYFVNVKDANISLHGIAPFVPPPLQAHAAANGLSLQFWTDPTCNSSIDVSLNVDVAASMGKLVMRYRVVFAAFPILVVALVLRKQFTIYDGSGIYITFAEALDLTLRSSLPILLLALTFLAISLTISSNAPAKPASTGFFGWGGNATDVVIDFTKNDLLLGSQDPIFWFLVPLFGLISVGVCVGINYAALVLTNLFYLPYKYLTARPVWMRVEDVSGRSTAPAFAASSPRRRIITTCILLFMVSTFIPYQFAYLDAVLVQLSTCIRALHLVRENPSGANHNFYNYTHSILLLMIWILPINIMVLLVWAHNLAVHWLTPFSSHHNVLSIMPYLILVETLTCGKMIPRVTSRAKYITNILFFGLAVYAAVYGVTYAYALHQITNAVCAWLVAVHFGNSEVSWQGLREVLEGGAAGEGVGMEEDDGRRKKRP</sequence>
<evidence type="ECO:0000256" key="5">
    <source>
        <dbReference type="ARBA" id="ARBA00022448"/>
    </source>
</evidence>
<reference evidence="16" key="1">
    <citation type="submission" date="2023-03" db="EMBL/GenBank/DDBJ databases">
        <title>Complete genome of Cladonia borealis.</title>
        <authorList>
            <person name="Park H."/>
        </authorList>
    </citation>
    <scope>NUCLEOTIDE SEQUENCE</scope>
    <source>
        <strain evidence="16">ANT050790</strain>
    </source>
</reference>
<name>A0AA39QSG8_9LECA</name>
<feature type="region of interest" description="Disordered" evidence="13">
    <location>
        <begin position="1"/>
        <end position="111"/>
    </location>
</feature>
<evidence type="ECO:0000256" key="12">
    <source>
        <dbReference type="RuleBase" id="RU365011"/>
    </source>
</evidence>
<dbReference type="GO" id="GO:0006505">
    <property type="term" value="P:GPI anchor metabolic process"/>
    <property type="evidence" value="ECO:0007669"/>
    <property type="project" value="TreeGrafter"/>
</dbReference>
<evidence type="ECO:0000256" key="9">
    <source>
        <dbReference type="ARBA" id="ARBA00022927"/>
    </source>
</evidence>
<feature type="compositionally biased region" description="Polar residues" evidence="13">
    <location>
        <begin position="61"/>
        <end position="75"/>
    </location>
</feature>
<evidence type="ECO:0000256" key="8">
    <source>
        <dbReference type="ARBA" id="ARBA00022824"/>
    </source>
</evidence>
<feature type="transmembrane region" description="Helical" evidence="12">
    <location>
        <begin position="1003"/>
        <end position="1022"/>
    </location>
</feature>
<feature type="compositionally biased region" description="Acidic residues" evidence="13">
    <location>
        <begin position="10"/>
        <end position="19"/>
    </location>
</feature>
<proteinExistence type="inferred from homology"/>
<dbReference type="GO" id="GO:0006888">
    <property type="term" value="P:endoplasmic reticulum to Golgi vesicle-mediated transport"/>
    <property type="evidence" value="ECO:0007669"/>
    <property type="project" value="TreeGrafter"/>
</dbReference>
<evidence type="ECO:0000313" key="16">
    <source>
        <dbReference type="EMBL" id="KAK0507594.1"/>
    </source>
</evidence>